<evidence type="ECO:0000313" key="3">
    <source>
        <dbReference type="EMBL" id="KAJ4388951.1"/>
    </source>
</evidence>
<reference evidence="3" key="1">
    <citation type="submission" date="2022-10" db="EMBL/GenBank/DDBJ databases">
        <title>Tapping the CABI collections for fungal endophytes: first genome assemblies for Collariella, Neodidymelliopsis, Ascochyta clinopodiicola, Didymella pomorum, Didymosphaeria variabile, Neocosmospora piperis and Neocucurbitaria cava.</title>
        <authorList>
            <person name="Hill R."/>
        </authorList>
    </citation>
    <scope>NUCLEOTIDE SEQUENCE</scope>
    <source>
        <strain evidence="3">IMI 355082</strain>
    </source>
</reference>
<feature type="compositionally biased region" description="Polar residues" evidence="1">
    <location>
        <begin position="551"/>
        <end position="561"/>
    </location>
</feature>
<dbReference type="EMBL" id="JAPEVB010000004">
    <property type="protein sequence ID" value="KAJ4388951.1"/>
    <property type="molecule type" value="Genomic_DNA"/>
</dbReference>
<accession>A0A9W8YPK8</accession>
<name>A0A9W8YPK8_9PEZI</name>
<dbReference type="InterPro" id="IPR036526">
    <property type="entry name" value="C-N_Hydrolase_sf"/>
</dbReference>
<dbReference type="PANTHER" id="PTHR11750">
    <property type="entry name" value="PROTEIN N-TERMINAL AMIDASE"/>
    <property type="match status" value="1"/>
</dbReference>
<evidence type="ECO:0000259" key="2">
    <source>
        <dbReference type="PROSITE" id="PS50263"/>
    </source>
</evidence>
<dbReference type="OrthoDB" id="201515at2759"/>
<dbReference type="GO" id="GO:0008418">
    <property type="term" value="F:protein-N-terminal asparagine amidohydrolase activity"/>
    <property type="evidence" value="ECO:0007669"/>
    <property type="project" value="InterPro"/>
</dbReference>
<gene>
    <name evidence="3" type="ORF">N0V93_006413</name>
</gene>
<dbReference type="InterPro" id="IPR039703">
    <property type="entry name" value="Nta1"/>
</dbReference>
<feature type="compositionally biased region" description="Basic and acidic residues" evidence="1">
    <location>
        <begin position="351"/>
        <end position="360"/>
    </location>
</feature>
<feature type="region of interest" description="Disordered" evidence="1">
    <location>
        <begin position="291"/>
        <end position="647"/>
    </location>
</feature>
<keyword evidence="4" id="KW-1185">Reference proteome</keyword>
<dbReference type="PROSITE" id="PS50263">
    <property type="entry name" value="CN_HYDROLASE"/>
    <property type="match status" value="1"/>
</dbReference>
<sequence length="975" mass="106975">MRIACLQFAPQVGDIDNNLNRADSVLAKANPDDLENLDLLVLPELAFTGYNFKSLNQISPFLEPQGSGISALWARTTALKYNTNVVVGYPERVDVTPKWPTGPEYYNSTIVVNGDGETVANYRKSFLYVIDETWALEGKDGFFVEDVPDLGTIAMGICMDLNPYKFEAPWHAFEFAFHILSVEANLVIVTMAWVTREDGRHFSRMPEEPDMETLTYWVQRLEPLIRIDGQEEVIVVFCNRTGTEDDLVYAGTSSVIGIQDGEVNVYGILGRSVKDVLVVDTDNGPFAKLVQRSDVDDENSSQVLGGRRMGRNHSRADSTTKNTEQKAKTHSTGGQRRPSPTPGLPSKSRRTKPESPKIKIPETQPFPQQLASYKFPLDESPGVATPTCPSPTPLDQRPKLTSPSPKPPHHQIDTPYPRDDLTQDRPHIYGGHVSVDPAASQSNSPSSGLLPDKYFRFTSQRPLRSPMESRFPQVYPPASPAMSSPVASSLVSIQSKGTTGGRSISGSKRQSPAPTTSQRKKTEASLHGSENTKSDSKGDENQKALPPRPSSPKSRNASRTGRPTYDRRTSEPQQPNLSELGQRLESISRRPGSAMDSKSNDSDASRQGRARARQASNAGRVGTPLSGDENIGRVPSKDTRFTESPVVMGEEIVRSQSDLFKNRGQNFSRAATGSVQTWADARSRSRSGSTSLMNRDAQPHIEPDETRTLVWGELSKMVGEVLSHPREASRGRGQEPMPLSPPVPVASTATRSRSDGLPEGPRVEQRLLSRDRGGSTDPKPMRTIMAPDGAKASLDPDDEIVAEIIFHSHAQKHNQGQASNPTSPEITQEGSSRQDKNTGSRERSRNNTPQTFRKGSMPPTTVEKKRSSPQNSFGEIRVYKETTPSNAKGRPDSGDSCPNMDGASVHTITSPVRSPLTPSPRVFEPKTPKAMKLDSDFGLLTSFSDHLPSEEFLPLDSIDGDSKDTRYPKAKSTGW</sequence>
<dbReference type="GO" id="GO:0070773">
    <property type="term" value="F:protein-N-terminal glutamine amidohydrolase activity"/>
    <property type="evidence" value="ECO:0007669"/>
    <property type="project" value="InterPro"/>
</dbReference>
<dbReference type="GO" id="GO:0030163">
    <property type="term" value="P:protein catabolic process"/>
    <property type="evidence" value="ECO:0007669"/>
    <property type="project" value="TreeGrafter"/>
</dbReference>
<feature type="compositionally biased region" description="Basic and acidic residues" evidence="1">
    <location>
        <begin position="410"/>
        <end position="427"/>
    </location>
</feature>
<dbReference type="Proteomes" id="UP001140453">
    <property type="component" value="Unassembled WGS sequence"/>
</dbReference>
<feature type="compositionally biased region" description="Basic and acidic residues" evidence="1">
    <location>
        <begin position="314"/>
        <end position="327"/>
    </location>
</feature>
<feature type="compositionally biased region" description="Polar residues" evidence="1">
    <location>
        <begin position="493"/>
        <end position="517"/>
    </location>
</feature>
<comment type="caution">
    <text evidence="3">The sequence shown here is derived from an EMBL/GenBank/DDBJ whole genome shotgun (WGS) entry which is preliminary data.</text>
</comment>
<dbReference type="PANTHER" id="PTHR11750:SF26">
    <property type="entry name" value="PROTEIN N-TERMINAL AMIDASE"/>
    <property type="match status" value="1"/>
</dbReference>
<dbReference type="InterPro" id="IPR003010">
    <property type="entry name" value="C-N_Hydrolase"/>
</dbReference>
<evidence type="ECO:0000313" key="4">
    <source>
        <dbReference type="Proteomes" id="UP001140453"/>
    </source>
</evidence>
<feature type="compositionally biased region" description="Basic and acidic residues" evidence="1">
    <location>
        <begin position="832"/>
        <end position="845"/>
    </location>
</feature>
<dbReference type="Pfam" id="PF00795">
    <property type="entry name" value="CN_hydrolase"/>
    <property type="match status" value="1"/>
</dbReference>
<dbReference type="CDD" id="cd07566">
    <property type="entry name" value="ScNTA1_like"/>
    <property type="match status" value="1"/>
</dbReference>
<feature type="compositionally biased region" description="Polar residues" evidence="1">
    <location>
        <begin position="813"/>
        <end position="831"/>
    </location>
</feature>
<proteinExistence type="predicted"/>
<feature type="region of interest" description="Disordered" evidence="1">
    <location>
        <begin position="721"/>
        <end position="929"/>
    </location>
</feature>
<feature type="compositionally biased region" description="Basic and acidic residues" evidence="1">
    <location>
        <begin position="723"/>
        <end position="733"/>
    </location>
</feature>
<feature type="compositionally biased region" description="Basic and acidic residues" evidence="1">
    <location>
        <begin position="697"/>
        <end position="707"/>
    </location>
</feature>
<feature type="domain" description="CN hydrolase" evidence="2">
    <location>
        <begin position="1"/>
        <end position="283"/>
    </location>
</feature>
<evidence type="ECO:0000256" key="1">
    <source>
        <dbReference type="SAM" id="MobiDB-lite"/>
    </source>
</evidence>
<feature type="compositionally biased region" description="Basic and acidic residues" evidence="1">
    <location>
        <begin position="520"/>
        <end position="542"/>
    </location>
</feature>
<feature type="region of interest" description="Disordered" evidence="1">
    <location>
        <begin position="669"/>
        <end position="708"/>
    </location>
</feature>
<dbReference type="SUPFAM" id="SSF56317">
    <property type="entry name" value="Carbon-nitrogen hydrolase"/>
    <property type="match status" value="1"/>
</dbReference>
<protein>
    <recommendedName>
        <fullName evidence="2">CN hydrolase domain-containing protein</fullName>
    </recommendedName>
</protein>
<dbReference type="Gene3D" id="3.60.110.10">
    <property type="entry name" value="Carbon-nitrogen hydrolase"/>
    <property type="match status" value="1"/>
</dbReference>
<feature type="region of interest" description="Disordered" evidence="1">
    <location>
        <begin position="950"/>
        <end position="975"/>
    </location>
</feature>
<feature type="compositionally biased region" description="Low complexity" evidence="1">
    <location>
        <begin position="480"/>
        <end position="492"/>
    </location>
</feature>
<organism evidence="3 4">
    <name type="scientific">Gnomoniopsis smithogilvyi</name>
    <dbReference type="NCBI Taxonomy" id="1191159"/>
    <lineage>
        <taxon>Eukaryota</taxon>
        <taxon>Fungi</taxon>
        <taxon>Dikarya</taxon>
        <taxon>Ascomycota</taxon>
        <taxon>Pezizomycotina</taxon>
        <taxon>Sordariomycetes</taxon>
        <taxon>Sordariomycetidae</taxon>
        <taxon>Diaporthales</taxon>
        <taxon>Gnomoniaceae</taxon>
        <taxon>Gnomoniopsis</taxon>
    </lineage>
</organism>
<dbReference type="AlphaFoldDB" id="A0A9W8YPK8"/>
<feature type="compositionally biased region" description="Basic and acidic residues" evidence="1">
    <location>
        <begin position="752"/>
        <end position="774"/>
    </location>
</feature>